<dbReference type="Pfam" id="PF00903">
    <property type="entry name" value="Glyoxalase"/>
    <property type="match status" value="2"/>
</dbReference>
<comment type="caution">
    <text evidence="2">The sequence shown here is derived from an EMBL/GenBank/DDBJ whole genome shotgun (WGS) entry which is preliminary data.</text>
</comment>
<feature type="domain" description="VOC" evidence="1">
    <location>
        <begin position="170"/>
        <end position="285"/>
    </location>
</feature>
<dbReference type="InterPro" id="IPR037523">
    <property type="entry name" value="VOC_core"/>
</dbReference>
<dbReference type="Proteomes" id="UP000809829">
    <property type="component" value="Unassembled WGS sequence"/>
</dbReference>
<reference evidence="2 3" key="1">
    <citation type="submission" date="2021-01" db="EMBL/GenBank/DDBJ databases">
        <title>Genomic Encyclopedia of Type Strains, Phase IV (KMG-IV): sequencing the most valuable type-strain genomes for metagenomic binning, comparative biology and taxonomic classification.</title>
        <authorList>
            <person name="Goeker M."/>
        </authorList>
    </citation>
    <scope>NUCLEOTIDE SEQUENCE [LARGE SCALE GENOMIC DNA]</scope>
    <source>
        <strain evidence="2 3">DSM 104297</strain>
    </source>
</reference>
<feature type="domain" description="VOC" evidence="1">
    <location>
        <begin position="12"/>
        <end position="129"/>
    </location>
</feature>
<dbReference type="SUPFAM" id="SSF54593">
    <property type="entry name" value="Glyoxalase/Bleomycin resistance protein/Dihydroxybiphenyl dioxygenase"/>
    <property type="match status" value="2"/>
</dbReference>
<dbReference type="CDD" id="cd16359">
    <property type="entry name" value="VOC_BsCatE_like_C"/>
    <property type="match status" value="1"/>
</dbReference>
<dbReference type="EC" id="1.13.11.2" evidence="2"/>
<dbReference type="InterPro" id="IPR029068">
    <property type="entry name" value="Glyas_Bleomycin-R_OHBP_Dase"/>
</dbReference>
<dbReference type="PROSITE" id="PS51819">
    <property type="entry name" value="VOC"/>
    <property type="match status" value="2"/>
</dbReference>
<gene>
    <name evidence="2" type="ORF">JOC83_000136</name>
</gene>
<dbReference type="Gene3D" id="3.10.180.10">
    <property type="entry name" value="2,3-Dihydroxybiphenyl 1,2-Dioxygenase, domain 1"/>
    <property type="match status" value="2"/>
</dbReference>
<organism evidence="2 3">
    <name type="scientific">Priestia iocasae</name>
    <dbReference type="NCBI Taxonomy" id="2291674"/>
    <lineage>
        <taxon>Bacteria</taxon>
        <taxon>Bacillati</taxon>
        <taxon>Bacillota</taxon>
        <taxon>Bacilli</taxon>
        <taxon>Bacillales</taxon>
        <taxon>Bacillaceae</taxon>
        <taxon>Priestia</taxon>
    </lineage>
</organism>
<accession>A0ABS2QPC3</accession>
<keyword evidence="3" id="KW-1185">Reference proteome</keyword>
<protein>
    <submittedName>
        <fullName evidence="2">Catechol 2,3-dioxygenase</fullName>
        <ecNumber evidence="2">1.13.11.2</ecNumber>
    </submittedName>
</protein>
<evidence type="ECO:0000313" key="3">
    <source>
        <dbReference type="Proteomes" id="UP000809829"/>
    </source>
</evidence>
<proteinExistence type="predicted"/>
<dbReference type="EMBL" id="JAFBFC010000001">
    <property type="protein sequence ID" value="MBM7701310.1"/>
    <property type="molecule type" value="Genomic_DNA"/>
</dbReference>
<dbReference type="PANTHER" id="PTHR43279">
    <property type="entry name" value="CATECHOL-2,3-DIOXYGENASE"/>
    <property type="match status" value="1"/>
</dbReference>
<sequence length="285" mass="31894">MHLNFHCPPAVFIKNVHLIVENLNRSLLFYRDVLGFKVLKETSQAAILTVDGETPILTIEQPEGVLPKPSRTTGLYHFALLLPNRHDLANMLTHLLQVEYPLQGASDHLVSEAIYLADPDGNGIEIYIDRPSNTWRWEDGELIMATEPLDGKGLLAERTETWKQIPHGTIMGHIHLHVSNLHEAESFYCDGLGFDVTTRYGDQALFLSSNGYHHHIGLNTWNGIGAPPAPKNSVGLKFSTLVFPTIVYREQVIERLEKIGATIKVKDNEIITKDPSGNAIRLIVE</sequence>
<evidence type="ECO:0000259" key="1">
    <source>
        <dbReference type="PROSITE" id="PS51819"/>
    </source>
</evidence>
<name>A0ABS2QPC3_9BACI</name>
<keyword evidence="2" id="KW-0560">Oxidoreductase</keyword>
<dbReference type="InterPro" id="IPR004360">
    <property type="entry name" value="Glyas_Fos-R_dOase_dom"/>
</dbReference>
<dbReference type="GO" id="GO:0018577">
    <property type="term" value="F:catechol 2,3-dioxygenase activity"/>
    <property type="evidence" value="ECO:0007669"/>
    <property type="project" value="UniProtKB-EC"/>
</dbReference>
<evidence type="ECO:0000313" key="2">
    <source>
        <dbReference type="EMBL" id="MBM7701310.1"/>
    </source>
</evidence>
<dbReference type="PANTHER" id="PTHR43279:SF1">
    <property type="entry name" value="CATECHOL-2,3-DIOXYGENASE"/>
    <property type="match status" value="1"/>
</dbReference>